<gene>
    <name evidence="2" type="ORF">EGW08_009240</name>
</gene>
<sequence length="799" mass="85256">MLSQAQDIDLGSPRPTPFRREARGREIPVPLPSSGPSPIFREPFSGKTSESADSTASSQTQEFDNPPLQNPSTSKDNSNPTTQNRKQDPSETNNINVEKTGGTNTIVIDPEAPIILFSDEDSPQNTLDPASDTANIFDTNTGNTDLQTPVDSGRNGRLSQNINFGNQDTIQINNGNRQLDIPLSNEPNPNRVDVSGPANPEVTGIGKAATGLNSAIPPSNRLINSDSGKSLLDFQPGRSSMYVSVPRPLQVSTAPVCTFPQKFGEDQFELSTSEFGYPKSIVQQALKNSLAEAVLKTLTDIMYEGVMATQVNGYPHNKGIQGISLINNDLHKDSEIFKLENPIGSATTSQMRPVSSSFGSLDSSFGQGDFGGSDDGFRLTSSTNKIGNSGFDNSRKPSEGQKNVNLVKNSETRAAFPLDSESSDIQEKNNSTHGSSLPSGDGRKAGNGASDINSLDSAQNPPAPTFSSGLSRLPTPDFGSFESFNNANPFLQRSRGGSSLLRGSDSRSGSNLDRLFPPKASDMFLDSPPSPVGGETGDAPFISYNDRQQSRNVDSPFNFNTRSLFGSLPSSPFRSSLSGVNSQGSSFGSSITGSDPQGPSLASSLGESSSTNGVPGEISRFAGPSTFGSSGRLFDNSNRVENPRTTAGNQGFSNPQFGFSSSFSRQKRQASLNPDETQVKATCSPTYKLLRQYKNYNGACFVVMPESQGVYFAECSHYLLLLVVNNVTILNPSHSSNSPCSGCKFEGGASRCTAERVPIWVWSYCEAGSNKGKVMPDRVQVSVTCSCKTTLCQSALNGR</sequence>
<evidence type="ECO:0000256" key="1">
    <source>
        <dbReference type="SAM" id="MobiDB-lite"/>
    </source>
</evidence>
<organism evidence="2 3">
    <name type="scientific">Elysia chlorotica</name>
    <name type="common">Eastern emerald elysia</name>
    <name type="synonym">Sea slug</name>
    <dbReference type="NCBI Taxonomy" id="188477"/>
    <lineage>
        <taxon>Eukaryota</taxon>
        <taxon>Metazoa</taxon>
        <taxon>Spiralia</taxon>
        <taxon>Lophotrochozoa</taxon>
        <taxon>Mollusca</taxon>
        <taxon>Gastropoda</taxon>
        <taxon>Heterobranchia</taxon>
        <taxon>Euthyneura</taxon>
        <taxon>Panpulmonata</taxon>
        <taxon>Sacoglossa</taxon>
        <taxon>Placobranchoidea</taxon>
        <taxon>Plakobranchidae</taxon>
        <taxon>Elysia</taxon>
    </lineage>
</organism>
<name>A0A433TN40_ELYCH</name>
<feature type="compositionally biased region" description="Polar residues" evidence="1">
    <location>
        <begin position="70"/>
        <end position="105"/>
    </location>
</feature>
<feature type="compositionally biased region" description="Polar residues" evidence="1">
    <location>
        <begin position="635"/>
        <end position="655"/>
    </location>
</feature>
<feature type="compositionally biased region" description="Polar residues" evidence="1">
    <location>
        <begin position="46"/>
        <end position="63"/>
    </location>
</feature>
<dbReference type="AlphaFoldDB" id="A0A433TN40"/>
<feature type="compositionally biased region" description="Polar residues" evidence="1">
    <location>
        <begin position="428"/>
        <end position="438"/>
    </location>
</feature>
<feature type="compositionally biased region" description="Polar residues" evidence="1">
    <location>
        <begin position="587"/>
        <end position="597"/>
    </location>
</feature>
<feature type="region of interest" description="Disordered" evidence="1">
    <location>
        <begin position="575"/>
        <end position="655"/>
    </location>
</feature>
<reference evidence="2 3" key="1">
    <citation type="submission" date="2019-01" db="EMBL/GenBank/DDBJ databases">
        <title>A draft genome assembly of the solar-powered sea slug Elysia chlorotica.</title>
        <authorList>
            <person name="Cai H."/>
            <person name="Li Q."/>
            <person name="Fang X."/>
            <person name="Li J."/>
            <person name="Curtis N.E."/>
            <person name="Altenburger A."/>
            <person name="Shibata T."/>
            <person name="Feng M."/>
            <person name="Maeda T."/>
            <person name="Schwartz J.A."/>
            <person name="Shigenobu S."/>
            <person name="Lundholm N."/>
            <person name="Nishiyama T."/>
            <person name="Yang H."/>
            <person name="Hasebe M."/>
            <person name="Li S."/>
            <person name="Pierce S.K."/>
            <person name="Wang J."/>
        </authorList>
    </citation>
    <scope>NUCLEOTIDE SEQUENCE [LARGE SCALE GENOMIC DNA]</scope>
    <source>
        <strain evidence="2">EC2010</strain>
        <tissue evidence="2">Whole organism of an adult</tissue>
    </source>
</reference>
<feature type="compositionally biased region" description="Low complexity" evidence="1">
    <location>
        <begin position="575"/>
        <end position="586"/>
    </location>
</feature>
<proteinExistence type="predicted"/>
<dbReference type="EMBL" id="RQTK01000262">
    <property type="protein sequence ID" value="RUS83003.1"/>
    <property type="molecule type" value="Genomic_DNA"/>
</dbReference>
<feature type="region of interest" description="Disordered" evidence="1">
    <location>
        <begin position="1"/>
        <end position="105"/>
    </location>
</feature>
<keyword evidence="3" id="KW-1185">Reference proteome</keyword>
<evidence type="ECO:0000313" key="2">
    <source>
        <dbReference type="EMBL" id="RUS83003.1"/>
    </source>
</evidence>
<feature type="region of interest" description="Disordered" evidence="1">
    <location>
        <begin position="372"/>
        <end position="474"/>
    </location>
</feature>
<comment type="caution">
    <text evidence="2">The sequence shown here is derived from an EMBL/GenBank/DDBJ whole genome shotgun (WGS) entry which is preliminary data.</text>
</comment>
<accession>A0A433TN40</accession>
<feature type="compositionally biased region" description="Polar residues" evidence="1">
    <location>
        <begin position="400"/>
        <end position="409"/>
    </location>
</feature>
<feature type="region of interest" description="Disordered" evidence="1">
    <location>
        <begin position="134"/>
        <end position="156"/>
    </location>
</feature>
<evidence type="ECO:0000313" key="3">
    <source>
        <dbReference type="Proteomes" id="UP000271974"/>
    </source>
</evidence>
<feature type="compositionally biased region" description="Polar residues" evidence="1">
    <location>
        <begin position="134"/>
        <end position="150"/>
    </location>
</feature>
<feature type="compositionally biased region" description="Polar residues" evidence="1">
    <location>
        <begin position="545"/>
        <end position="556"/>
    </location>
</feature>
<feature type="region of interest" description="Disordered" evidence="1">
    <location>
        <begin position="494"/>
        <end position="556"/>
    </location>
</feature>
<dbReference type="Proteomes" id="UP000271974">
    <property type="component" value="Unassembled WGS sequence"/>
</dbReference>
<feature type="compositionally biased region" description="Low complexity" evidence="1">
    <location>
        <begin position="494"/>
        <end position="515"/>
    </location>
</feature>
<feature type="compositionally biased region" description="Low complexity" evidence="1">
    <location>
        <begin position="600"/>
        <end position="610"/>
    </location>
</feature>
<protein>
    <submittedName>
        <fullName evidence="2">Uncharacterized protein</fullName>
    </submittedName>
</protein>
<dbReference type="OrthoDB" id="6156820at2759"/>
<feature type="compositionally biased region" description="Polar residues" evidence="1">
    <location>
        <begin position="450"/>
        <end position="470"/>
    </location>
</feature>
<feature type="compositionally biased region" description="Polar residues" evidence="1">
    <location>
        <begin position="379"/>
        <end position="392"/>
    </location>
</feature>